<name>A0AA36AFL2_OCTVU</name>
<accession>A0AA36AFL2</accession>
<sequence length="180" mass="20934">MQLNAYPLELMADFEVAVHTSSFPNSFIVPCLFHLSQSVFRKITDLGFKEKYNKDSEFCLKIRCFSTLSFLVIEDVEEVYEELIDDEEIPAEFIAYYDLNYIGVVRERGARRRKPPRFLIAVWNVNQRILLDLPRTNNTAEEFHSAIKRSAGGEHLNIWKLIKTLKEVEGFVQGKITQVL</sequence>
<gene>
    <name evidence="1" type="ORF">OCTVUL_1B004874</name>
</gene>
<keyword evidence="2" id="KW-1185">Reference proteome</keyword>
<evidence type="ECO:0000313" key="2">
    <source>
        <dbReference type="Proteomes" id="UP001162480"/>
    </source>
</evidence>
<dbReference type="AlphaFoldDB" id="A0AA36AFL2"/>
<dbReference type="Proteomes" id="UP001162480">
    <property type="component" value="Chromosome 1"/>
</dbReference>
<protein>
    <recommendedName>
        <fullName evidence="3">MULE transposase domain-containing protein</fullName>
    </recommendedName>
</protein>
<organism evidence="1 2">
    <name type="scientific">Octopus vulgaris</name>
    <name type="common">Common octopus</name>
    <dbReference type="NCBI Taxonomy" id="6645"/>
    <lineage>
        <taxon>Eukaryota</taxon>
        <taxon>Metazoa</taxon>
        <taxon>Spiralia</taxon>
        <taxon>Lophotrochozoa</taxon>
        <taxon>Mollusca</taxon>
        <taxon>Cephalopoda</taxon>
        <taxon>Coleoidea</taxon>
        <taxon>Octopodiformes</taxon>
        <taxon>Octopoda</taxon>
        <taxon>Incirrata</taxon>
        <taxon>Octopodidae</taxon>
        <taxon>Octopus</taxon>
    </lineage>
</organism>
<proteinExistence type="predicted"/>
<evidence type="ECO:0008006" key="3">
    <source>
        <dbReference type="Google" id="ProtNLM"/>
    </source>
</evidence>
<evidence type="ECO:0000313" key="1">
    <source>
        <dbReference type="EMBL" id="CAI9715233.1"/>
    </source>
</evidence>
<dbReference type="EMBL" id="OX597814">
    <property type="protein sequence ID" value="CAI9715233.1"/>
    <property type="molecule type" value="Genomic_DNA"/>
</dbReference>
<reference evidence="1" key="1">
    <citation type="submission" date="2023-08" db="EMBL/GenBank/DDBJ databases">
        <authorList>
            <person name="Alioto T."/>
            <person name="Alioto T."/>
            <person name="Gomez Garrido J."/>
        </authorList>
    </citation>
    <scope>NUCLEOTIDE SEQUENCE</scope>
</reference>